<accession>A0A097EEP3</accession>
<proteinExistence type="inferred from homology"/>
<feature type="binding site" evidence="8">
    <location>
        <position position="129"/>
    </location>
    <ligand>
        <name>Zn(2+)</name>
        <dbReference type="ChEBI" id="CHEBI:29105"/>
    </ligand>
</feature>
<dbReference type="InterPro" id="IPR006680">
    <property type="entry name" value="Amidohydro-rel"/>
</dbReference>
<protein>
    <submittedName>
        <fullName evidence="10">N-acetylglucosamine 6-phosphate deacetylase</fullName>
    </submittedName>
</protein>
<dbReference type="Proteomes" id="UP000033200">
    <property type="component" value="Chromosome"/>
</dbReference>
<dbReference type="HOGENOM" id="CLU_032482_2_2_5"/>
<evidence type="ECO:0000256" key="1">
    <source>
        <dbReference type="ARBA" id="ARBA00010716"/>
    </source>
</evidence>
<reference evidence="10 11" key="1">
    <citation type="submission" date="2014-09" db="EMBL/GenBank/DDBJ databases">
        <title>Using Illumina technology Improving SMRT sequencing Genome Assembly by RASTools.</title>
        <authorList>
            <person name="Zhou Y."/>
            <person name="Ma T."/>
            <person name="Liu T."/>
        </authorList>
    </citation>
    <scope>NUCLEOTIDE SEQUENCE [LARGE SCALE GENOMIC DNA]</scope>
    <source>
        <strain evidence="10 11">ATCC 55669</strain>
    </source>
</reference>
<dbReference type="Gene3D" id="2.30.40.10">
    <property type="entry name" value="Urease, subunit C, domain 1"/>
    <property type="match status" value="1"/>
</dbReference>
<keyword evidence="3 5" id="KW-0378">Hydrolase</keyword>
<evidence type="ECO:0000256" key="2">
    <source>
        <dbReference type="ARBA" id="ARBA00022723"/>
    </source>
</evidence>
<dbReference type="GO" id="GO:0046872">
    <property type="term" value="F:metal ion binding"/>
    <property type="evidence" value="ECO:0007669"/>
    <property type="project" value="UniProtKB-KW"/>
</dbReference>
<feature type="domain" description="Amidohydrolase-related" evidence="9">
    <location>
        <begin position="52"/>
        <end position="367"/>
    </location>
</feature>
<name>A0A097EEP3_9SPHN</name>
<evidence type="ECO:0000256" key="7">
    <source>
        <dbReference type="PIRSR" id="PIRSR038994-2"/>
    </source>
</evidence>
<dbReference type="KEGG" id="stax:MC45_06095"/>
<organism evidence="10 11">
    <name type="scientific">Sphingomonas taxi</name>
    <dbReference type="NCBI Taxonomy" id="1549858"/>
    <lineage>
        <taxon>Bacteria</taxon>
        <taxon>Pseudomonadati</taxon>
        <taxon>Pseudomonadota</taxon>
        <taxon>Alphaproteobacteria</taxon>
        <taxon>Sphingomonadales</taxon>
        <taxon>Sphingomonadaceae</taxon>
        <taxon>Sphingomonas</taxon>
    </lineage>
</organism>
<evidence type="ECO:0000259" key="9">
    <source>
        <dbReference type="Pfam" id="PF01979"/>
    </source>
</evidence>
<keyword evidence="2 8" id="KW-0479">Metal-binding</keyword>
<feature type="binding site" evidence="7">
    <location>
        <position position="249"/>
    </location>
    <ligand>
        <name>substrate</name>
    </ligand>
</feature>
<dbReference type="SUPFAM" id="SSF51556">
    <property type="entry name" value="Metallo-dependent hydrolases"/>
    <property type="match status" value="1"/>
</dbReference>
<dbReference type="eggNOG" id="COG1820">
    <property type="taxonomic scope" value="Bacteria"/>
</dbReference>
<dbReference type="EMBL" id="CP009571">
    <property type="protein sequence ID" value="AIT06039.1"/>
    <property type="molecule type" value="Genomic_DNA"/>
</dbReference>
<feature type="binding site" evidence="7">
    <location>
        <position position="225"/>
    </location>
    <ligand>
        <name>substrate</name>
    </ligand>
</feature>
<dbReference type="InterPro" id="IPR011059">
    <property type="entry name" value="Metal-dep_hydrolase_composite"/>
</dbReference>
<feature type="binding site" evidence="7">
    <location>
        <begin position="305"/>
        <end position="307"/>
    </location>
    <ligand>
        <name>substrate</name>
    </ligand>
</feature>
<dbReference type="Gene3D" id="3.20.20.140">
    <property type="entry name" value="Metal-dependent hydrolases"/>
    <property type="match status" value="1"/>
</dbReference>
<evidence type="ECO:0000256" key="5">
    <source>
        <dbReference type="PIRNR" id="PIRNR038994"/>
    </source>
</evidence>
<evidence type="ECO:0000256" key="6">
    <source>
        <dbReference type="PIRSR" id="PIRSR038994-1"/>
    </source>
</evidence>
<dbReference type="RefSeq" id="WP_038660804.1">
    <property type="nucleotide sequence ID" value="NZ_CP009571.1"/>
</dbReference>
<comment type="cofactor">
    <cofactor evidence="8">
        <name>a divalent metal cation</name>
        <dbReference type="ChEBI" id="CHEBI:60240"/>
    </cofactor>
    <text evidence="8">Binds 1 divalent metal cation per subunit.</text>
</comment>
<dbReference type="PANTHER" id="PTHR11113:SF14">
    <property type="entry name" value="N-ACETYLGLUCOSAMINE-6-PHOSPHATE DEACETYLASE"/>
    <property type="match status" value="1"/>
</dbReference>
<feature type="binding site" evidence="7">
    <location>
        <position position="140"/>
    </location>
    <ligand>
        <name>substrate</name>
    </ligand>
</feature>
<comment type="similarity">
    <text evidence="1 5">Belongs to the metallo-dependent hydrolases superfamily. NagA family.</text>
</comment>
<feature type="active site" description="Proton donor/acceptor" evidence="6">
    <location>
        <position position="272"/>
    </location>
</feature>
<evidence type="ECO:0000256" key="8">
    <source>
        <dbReference type="PIRSR" id="PIRSR038994-3"/>
    </source>
</evidence>
<dbReference type="CDD" id="cd00854">
    <property type="entry name" value="NagA"/>
    <property type="match status" value="1"/>
</dbReference>
<keyword evidence="4 5" id="KW-0119">Carbohydrate metabolism</keyword>
<dbReference type="AlphaFoldDB" id="A0A097EEP3"/>
<keyword evidence="11" id="KW-1185">Reference proteome</keyword>
<dbReference type="PANTHER" id="PTHR11113">
    <property type="entry name" value="N-ACETYLGLUCOSAMINE-6-PHOSPHATE DEACETYLASE"/>
    <property type="match status" value="1"/>
</dbReference>
<evidence type="ECO:0000313" key="11">
    <source>
        <dbReference type="Proteomes" id="UP000033200"/>
    </source>
</evidence>
<feature type="binding site" evidence="8">
    <location>
        <position position="214"/>
    </location>
    <ligand>
        <name>Zn(2+)</name>
        <dbReference type="ChEBI" id="CHEBI:29105"/>
    </ligand>
</feature>
<evidence type="ECO:0000313" key="10">
    <source>
        <dbReference type="EMBL" id="AIT06039.1"/>
    </source>
</evidence>
<evidence type="ECO:0000256" key="4">
    <source>
        <dbReference type="ARBA" id="ARBA00023277"/>
    </source>
</evidence>
<dbReference type="InterPro" id="IPR032466">
    <property type="entry name" value="Metal_Hydrolase"/>
</dbReference>
<dbReference type="GO" id="GO:0008448">
    <property type="term" value="F:N-acetylglucosamine-6-phosphate deacetylase activity"/>
    <property type="evidence" value="ECO:0007669"/>
    <property type="project" value="InterPro"/>
</dbReference>
<dbReference type="Pfam" id="PF01979">
    <property type="entry name" value="Amidohydro_1"/>
    <property type="match status" value="1"/>
</dbReference>
<sequence>MSEAYRFTNGHVVVADAVWRGAEIVVSDERIAAIRPLDGEAGDAVDLDGGWLMPGFIDTQVNGGGGVLFNDETNVAGVRAIAEAHARYGTTALLPTLISDTPDRIALALDAVDEAIAAGVPGVVGVHIEGPWLNVARKGIHDPTRFRLLDAGMIALLTRPRRGKVMVTLAPELAHIDDIAALTAAGVLVSAGHTEVGYDGALAAFDAGLSGITHLFNAMPAMVQRTPGLVGAALDDPRPWCGLIVDGVHVAPAVLRIALRARGIERMMLVTDAMSSVGAEQKDFVLQGRQIRVRDGICSYEDGTLAGSDLDMAAAVANAMGMLGLAPAVAARLAAGNPAAFLGLAAERGTLATGLRADWVQLTAAMAPVATTIGGRRA</sequence>
<evidence type="ECO:0000256" key="3">
    <source>
        <dbReference type="ARBA" id="ARBA00022801"/>
    </source>
</evidence>
<feature type="binding site" evidence="8">
    <location>
        <position position="193"/>
    </location>
    <ligand>
        <name>Zn(2+)</name>
        <dbReference type="ChEBI" id="CHEBI:29105"/>
    </ligand>
</feature>
<feature type="binding site" evidence="7">
    <location>
        <begin position="217"/>
        <end position="218"/>
    </location>
    <ligand>
        <name>substrate</name>
    </ligand>
</feature>
<dbReference type="NCBIfam" id="TIGR00221">
    <property type="entry name" value="nagA"/>
    <property type="match status" value="1"/>
</dbReference>
<dbReference type="GO" id="GO:0006046">
    <property type="term" value="P:N-acetylglucosamine catabolic process"/>
    <property type="evidence" value="ECO:0007669"/>
    <property type="project" value="TreeGrafter"/>
</dbReference>
<dbReference type="PIRSF" id="PIRSF038994">
    <property type="entry name" value="NagA"/>
    <property type="match status" value="1"/>
</dbReference>
<dbReference type="STRING" id="1549858.MC45_06095"/>
<dbReference type="InterPro" id="IPR003764">
    <property type="entry name" value="GlcNAc_6-P_deAcase"/>
</dbReference>
<dbReference type="SUPFAM" id="SSF51338">
    <property type="entry name" value="Composite domain of metallo-dependent hydrolases"/>
    <property type="match status" value="1"/>
</dbReference>
<gene>
    <name evidence="10" type="ORF">MC45_06095</name>
</gene>